<dbReference type="SUPFAM" id="SSF51445">
    <property type="entry name" value="(Trans)glycosidases"/>
    <property type="match status" value="1"/>
</dbReference>
<dbReference type="InterPro" id="IPR011013">
    <property type="entry name" value="Gal_mutarotase_sf_dom"/>
</dbReference>
<comment type="similarity">
    <text evidence="1 5">Belongs to the glycosyl hydrolase 31 family.</text>
</comment>
<dbReference type="Pfam" id="PF01055">
    <property type="entry name" value="Glyco_hydro_31_2nd"/>
    <property type="match status" value="1"/>
</dbReference>
<dbReference type="InterPro" id="IPR013780">
    <property type="entry name" value="Glyco_hydro_b"/>
</dbReference>
<evidence type="ECO:0000256" key="6">
    <source>
        <dbReference type="SAM" id="SignalP"/>
    </source>
</evidence>
<dbReference type="Gene3D" id="2.60.40.1180">
    <property type="entry name" value="Golgi alpha-mannosidase II"/>
    <property type="match status" value="2"/>
</dbReference>
<dbReference type="Gene3D" id="2.60.40.1760">
    <property type="entry name" value="glycosyl hydrolase (family 31)"/>
    <property type="match status" value="1"/>
</dbReference>
<dbReference type="InterPro" id="IPR017853">
    <property type="entry name" value="GH"/>
</dbReference>
<dbReference type="InterPro" id="IPR000322">
    <property type="entry name" value="Glyco_hydro_31_TIM"/>
</dbReference>
<dbReference type="Pfam" id="PF21365">
    <property type="entry name" value="Glyco_hydro_31_3rd"/>
    <property type="match status" value="1"/>
</dbReference>
<evidence type="ECO:0000256" key="5">
    <source>
        <dbReference type="RuleBase" id="RU361185"/>
    </source>
</evidence>
<sequence length="939" mass="102440">MVPSFKHLAWSACAFGAACAQTSTITSSSGGAADGLVGTPVSTSTQPASNAVLIDGTSTSFRVIPTLPPSIDETPPLLPNILDPEAIDAHAACPGYLASGIEKNAFGFKANLTIAGDACNAYGTDVEDLSLAVEYQSGHRLAVKISPRYLDSTNITRYQIAPGHVDQPILEANAEHTVPSIDLQFTYSNSPSFGFAVIRKSTGDILFDTRGQRLVFEDQFVSFVTEMPEAYNAYGLGEHIHALRLGNNFTATIYAADAGNPTDNNIYGTHPFCWYYLVDQQTGNLTLVNASAADPTAEHVSYSHGVYLRNSHAHEVLMSPKNITWRTLGGNVDLYFYDGPTASDVVRQYQTSAAGLPAMHQYFTLGFHQCRWGYANWSETESVVDTYRDFNIPLETIWNDIDIYNQYRDFDNDQLRFSYDQGKEFLGRLKARGQHYVPIVDSAIYIPNPLNESDAYATYTRGNDSGVFLKNPDGTQYIGSVWPGYTVFPDWRAENTSSWWTDELKRWHELVDYSGIWIDMSEVSSFCVGPSTTTSYLRTTPTPGVRNEVYPPYVINNVNGALAVHAVSPNATHADGTSEYDIHNLFGHEILNATYNALTAIIPGKRPFVVGRSTFAGSGKFAGHWGGDNKSKFWLMAASIPQALSMSIFGIPMFGPDVCGFDGQSSEELCSRWMQLGAEAYVWESVAEASRKAMHIRYSLLPYMYTLLYQAHTTGSTFLRALSWEFPNDPQLVAVDRQFLLGPSIMITPVLVPGASTVDAVFPGVSKGQIWYDWYNQTAFNATAGKNTTIAAPLGHIPVFIRGGSILPTQAPGYTTSESRKNPWALIAALDMEGSATGSIYLDDGESISPNATKSVDLTVTGNALYASSIGTYEDKVPLANVTILGVPQIPSGLTLNGETLPMSSVDYNTTSKVLRVTGLANATSDGAWANDWALAWSY</sequence>
<dbReference type="AlphaFoldDB" id="A0A5N6L4N6"/>
<feature type="signal peptide" evidence="6">
    <location>
        <begin position="1"/>
        <end position="20"/>
    </location>
</feature>
<dbReference type="Proteomes" id="UP000327013">
    <property type="component" value="Unassembled WGS sequence"/>
</dbReference>
<dbReference type="PANTHER" id="PTHR22762:SF133">
    <property type="entry name" value="P-TYPE DOMAIN-CONTAINING PROTEIN"/>
    <property type="match status" value="1"/>
</dbReference>
<gene>
    <name evidence="9" type="ORF">FH972_026566</name>
</gene>
<evidence type="ECO:0000256" key="2">
    <source>
        <dbReference type="ARBA" id="ARBA00022801"/>
    </source>
</evidence>
<keyword evidence="4 5" id="KW-0326">Glycosidase</keyword>
<dbReference type="PANTHER" id="PTHR22762">
    <property type="entry name" value="ALPHA-GLUCOSIDASE"/>
    <property type="match status" value="1"/>
</dbReference>
<dbReference type="EMBL" id="VIBQ01000099">
    <property type="protein sequence ID" value="KAB8754778.1"/>
    <property type="molecule type" value="Genomic_DNA"/>
</dbReference>
<dbReference type="SUPFAM" id="SSF51011">
    <property type="entry name" value="Glycosyl hydrolase domain"/>
    <property type="match status" value="1"/>
</dbReference>
<keyword evidence="10" id="KW-1185">Reference proteome</keyword>
<organism evidence="9 10">
    <name type="scientific">Carpinus fangiana</name>
    <dbReference type="NCBI Taxonomy" id="176857"/>
    <lineage>
        <taxon>Eukaryota</taxon>
        <taxon>Viridiplantae</taxon>
        <taxon>Streptophyta</taxon>
        <taxon>Embryophyta</taxon>
        <taxon>Tracheophyta</taxon>
        <taxon>Spermatophyta</taxon>
        <taxon>Magnoliopsida</taxon>
        <taxon>eudicotyledons</taxon>
        <taxon>Gunneridae</taxon>
        <taxon>Pentapetalae</taxon>
        <taxon>rosids</taxon>
        <taxon>fabids</taxon>
        <taxon>Fagales</taxon>
        <taxon>Betulaceae</taxon>
        <taxon>Carpinus</taxon>
    </lineage>
</organism>
<dbReference type="GO" id="GO:0004553">
    <property type="term" value="F:hydrolase activity, hydrolyzing O-glycosyl compounds"/>
    <property type="evidence" value="ECO:0007669"/>
    <property type="project" value="InterPro"/>
</dbReference>
<keyword evidence="6" id="KW-0732">Signal</keyword>
<accession>A0A5N6L4N6</accession>
<evidence type="ECO:0000313" key="9">
    <source>
        <dbReference type="EMBL" id="KAB8754778.1"/>
    </source>
</evidence>
<keyword evidence="3" id="KW-0325">Glycoprotein</keyword>
<evidence type="ECO:0000259" key="8">
    <source>
        <dbReference type="Pfam" id="PF21365"/>
    </source>
</evidence>
<proteinExistence type="inferred from homology"/>
<feature type="chain" id="PRO_5024280235" evidence="6">
    <location>
        <begin position="21"/>
        <end position="939"/>
    </location>
</feature>
<feature type="domain" description="Glycosyl hydrolase family 31 C-terminal" evidence="8">
    <location>
        <begin position="715"/>
        <end position="807"/>
    </location>
</feature>
<dbReference type="PROSITE" id="PS00129">
    <property type="entry name" value="GLYCOSYL_HYDROL_F31_1"/>
    <property type="match status" value="1"/>
</dbReference>
<dbReference type="OrthoDB" id="526025at2759"/>
<dbReference type="InterPro" id="IPR048395">
    <property type="entry name" value="Glyco_hydro_31_C"/>
</dbReference>
<dbReference type="GO" id="GO:0005975">
    <property type="term" value="P:carbohydrate metabolic process"/>
    <property type="evidence" value="ECO:0007669"/>
    <property type="project" value="InterPro"/>
</dbReference>
<dbReference type="Gene3D" id="3.20.20.80">
    <property type="entry name" value="Glycosidases"/>
    <property type="match status" value="1"/>
</dbReference>
<evidence type="ECO:0000256" key="4">
    <source>
        <dbReference type="ARBA" id="ARBA00023295"/>
    </source>
</evidence>
<reference evidence="9 10" key="1">
    <citation type="submission" date="2019-06" db="EMBL/GenBank/DDBJ databases">
        <title>A chromosomal-level reference genome of Carpinus fangiana (Coryloideae, Betulaceae).</title>
        <authorList>
            <person name="Yang X."/>
            <person name="Wang Z."/>
            <person name="Zhang L."/>
            <person name="Hao G."/>
            <person name="Liu J."/>
            <person name="Yang Y."/>
        </authorList>
    </citation>
    <scope>NUCLEOTIDE SEQUENCE [LARGE SCALE GENOMIC DNA]</scope>
    <source>
        <strain evidence="9">Cfa_2016G</strain>
        <tissue evidence="9">Leaf</tissue>
    </source>
</reference>
<feature type="domain" description="Glycoside hydrolase family 31 TIM barrel" evidence="7">
    <location>
        <begin position="357"/>
        <end position="707"/>
    </location>
</feature>
<dbReference type="FunFam" id="2.60.40.1180:FF:000001">
    <property type="entry name" value="Maltase-glucoamylase, intestinal"/>
    <property type="match status" value="1"/>
</dbReference>
<protein>
    <submittedName>
        <fullName evidence="9">Uncharacterized protein</fullName>
    </submittedName>
</protein>
<dbReference type="CDD" id="cd14752">
    <property type="entry name" value="GH31_N"/>
    <property type="match status" value="1"/>
</dbReference>
<dbReference type="GO" id="GO:0030246">
    <property type="term" value="F:carbohydrate binding"/>
    <property type="evidence" value="ECO:0007669"/>
    <property type="project" value="InterPro"/>
</dbReference>
<comment type="caution">
    <text evidence="9">The sequence shown here is derived from an EMBL/GenBank/DDBJ whole genome shotgun (WGS) entry which is preliminary data.</text>
</comment>
<evidence type="ECO:0000313" key="10">
    <source>
        <dbReference type="Proteomes" id="UP000327013"/>
    </source>
</evidence>
<dbReference type="CDD" id="cd06602">
    <property type="entry name" value="GH31_MGAM_SI_GAA"/>
    <property type="match status" value="1"/>
</dbReference>
<name>A0A5N6L4N6_9ROSI</name>
<evidence type="ECO:0000259" key="7">
    <source>
        <dbReference type="Pfam" id="PF01055"/>
    </source>
</evidence>
<dbReference type="SUPFAM" id="SSF74650">
    <property type="entry name" value="Galactose mutarotase-like"/>
    <property type="match status" value="1"/>
</dbReference>
<evidence type="ECO:0000256" key="1">
    <source>
        <dbReference type="ARBA" id="ARBA00007806"/>
    </source>
</evidence>
<dbReference type="InterPro" id="IPR030458">
    <property type="entry name" value="Glyco_hydro_31_AS"/>
</dbReference>
<keyword evidence="2 5" id="KW-0378">Hydrolase</keyword>
<dbReference type="PROSITE" id="PS51257">
    <property type="entry name" value="PROKAR_LIPOPROTEIN"/>
    <property type="match status" value="1"/>
</dbReference>
<evidence type="ECO:0000256" key="3">
    <source>
        <dbReference type="ARBA" id="ARBA00023180"/>
    </source>
</evidence>